<accession>A0A2T4C1G1</accession>
<dbReference type="AlphaFoldDB" id="A0A2T4C1G1"/>
<organism evidence="2 3">
    <name type="scientific">Trichoderma longibrachiatum ATCC 18648</name>
    <dbReference type="NCBI Taxonomy" id="983965"/>
    <lineage>
        <taxon>Eukaryota</taxon>
        <taxon>Fungi</taxon>
        <taxon>Dikarya</taxon>
        <taxon>Ascomycota</taxon>
        <taxon>Pezizomycotina</taxon>
        <taxon>Sordariomycetes</taxon>
        <taxon>Hypocreomycetidae</taxon>
        <taxon>Hypocreales</taxon>
        <taxon>Hypocreaceae</taxon>
        <taxon>Trichoderma</taxon>
    </lineage>
</organism>
<feature type="transmembrane region" description="Helical" evidence="1">
    <location>
        <begin position="7"/>
        <end position="25"/>
    </location>
</feature>
<proteinExistence type="predicted"/>
<evidence type="ECO:0000313" key="3">
    <source>
        <dbReference type="Proteomes" id="UP000240760"/>
    </source>
</evidence>
<evidence type="ECO:0000313" key="2">
    <source>
        <dbReference type="EMBL" id="PTB75392.1"/>
    </source>
</evidence>
<evidence type="ECO:0000256" key="1">
    <source>
        <dbReference type="SAM" id="Phobius"/>
    </source>
</evidence>
<keyword evidence="1" id="KW-1133">Transmembrane helix</keyword>
<name>A0A2T4C1G1_TRILO</name>
<sequence>MIQAHIVILVFKGLLLWYLSTVYLYCCATPTLASPFEANHQIIFPHPLVSSMTSAKVFARLPLTMSAPLAEKSFFRSFHQWGRQNARSTP</sequence>
<dbReference type="Proteomes" id="UP000240760">
    <property type="component" value="Unassembled WGS sequence"/>
</dbReference>
<protein>
    <submittedName>
        <fullName evidence="2">Uncharacterized protein</fullName>
    </submittedName>
</protein>
<reference evidence="2 3" key="1">
    <citation type="submission" date="2016-07" db="EMBL/GenBank/DDBJ databases">
        <title>Multiple horizontal gene transfer events from other fungi enriched the ability of initially mycotrophic Trichoderma (Ascomycota) to feed on dead plant biomass.</title>
        <authorList>
            <consortium name="DOE Joint Genome Institute"/>
            <person name="Aerts A."/>
            <person name="Atanasova L."/>
            <person name="Chenthamara K."/>
            <person name="Zhang J."/>
            <person name="Grujic M."/>
            <person name="Henrissat B."/>
            <person name="Kuo A."/>
            <person name="Salamov A."/>
            <person name="Lipzen A."/>
            <person name="Labutti K."/>
            <person name="Barry K."/>
            <person name="Miao Y."/>
            <person name="Rahimi M.J."/>
            <person name="Shen Q."/>
            <person name="Grigoriev I.V."/>
            <person name="Kubicek C.P."/>
            <person name="Druzhinina I.S."/>
        </authorList>
    </citation>
    <scope>NUCLEOTIDE SEQUENCE [LARGE SCALE GENOMIC DNA]</scope>
    <source>
        <strain evidence="2 3">ATCC 18648</strain>
    </source>
</reference>
<keyword evidence="1" id="KW-0812">Transmembrane</keyword>
<keyword evidence="3" id="KW-1185">Reference proteome</keyword>
<keyword evidence="1" id="KW-0472">Membrane</keyword>
<dbReference type="EMBL" id="KZ679134">
    <property type="protein sequence ID" value="PTB75392.1"/>
    <property type="molecule type" value="Genomic_DNA"/>
</dbReference>
<gene>
    <name evidence="2" type="ORF">M440DRAFT_1274189</name>
</gene>